<gene>
    <name evidence="1" type="ORF">JF922_24450</name>
</gene>
<sequence length="86" mass="9332">MRARGLHELAPELWPVMLVDEDGHDKGLPLNRRAGELYGSDAIAGEALVCQERRSALSMGELSGFTEAEAVQLRALIFRRVGRGGG</sequence>
<evidence type="ECO:0000313" key="2">
    <source>
        <dbReference type="Proteomes" id="UP000612893"/>
    </source>
</evidence>
<accession>A0A934K3Y0</accession>
<keyword evidence="2" id="KW-1185">Reference proteome</keyword>
<protein>
    <submittedName>
        <fullName evidence="1">Uncharacterized protein</fullName>
    </submittedName>
</protein>
<dbReference type="EMBL" id="JAEKNR010000238">
    <property type="protein sequence ID" value="MBJ7601211.1"/>
    <property type="molecule type" value="Genomic_DNA"/>
</dbReference>
<dbReference type="Proteomes" id="UP000612893">
    <property type="component" value="Unassembled WGS sequence"/>
</dbReference>
<dbReference type="AlphaFoldDB" id="A0A934K3Y0"/>
<organism evidence="1 2">
    <name type="scientific">Candidatus Nephthysia bennettiae</name>
    <dbReference type="NCBI Taxonomy" id="3127016"/>
    <lineage>
        <taxon>Bacteria</taxon>
        <taxon>Bacillati</taxon>
        <taxon>Candidatus Dormiibacterota</taxon>
        <taxon>Candidatus Dormibacteria</taxon>
        <taxon>Candidatus Dormibacterales</taxon>
        <taxon>Candidatus Dormibacteraceae</taxon>
        <taxon>Candidatus Nephthysia</taxon>
    </lineage>
</organism>
<reference evidence="1" key="1">
    <citation type="submission" date="2020-10" db="EMBL/GenBank/DDBJ databases">
        <title>Ca. Dormibacterota MAGs.</title>
        <authorList>
            <person name="Montgomery K."/>
        </authorList>
    </citation>
    <scope>NUCLEOTIDE SEQUENCE [LARGE SCALE GENOMIC DNA]</scope>
    <source>
        <strain evidence="1">SC8812_S17_10</strain>
    </source>
</reference>
<evidence type="ECO:0000313" key="1">
    <source>
        <dbReference type="EMBL" id="MBJ7601211.1"/>
    </source>
</evidence>
<proteinExistence type="predicted"/>
<comment type="caution">
    <text evidence="1">The sequence shown here is derived from an EMBL/GenBank/DDBJ whole genome shotgun (WGS) entry which is preliminary data.</text>
</comment>
<name>A0A934K3Y0_9BACT</name>